<feature type="domain" description="Methyltransferase type 11" evidence="1">
    <location>
        <begin position="39"/>
        <end position="128"/>
    </location>
</feature>
<dbReference type="PANTHER" id="PTHR43861:SF1">
    <property type="entry name" value="TRANS-ACONITATE 2-METHYLTRANSFERASE"/>
    <property type="match status" value="1"/>
</dbReference>
<name>A0ABY4WK79_9BACL</name>
<keyword evidence="3" id="KW-1185">Reference proteome</keyword>
<dbReference type="GO" id="GO:0032259">
    <property type="term" value="P:methylation"/>
    <property type="evidence" value="ECO:0007669"/>
    <property type="project" value="UniProtKB-KW"/>
</dbReference>
<gene>
    <name evidence="2" type="ORF">NDK47_09555</name>
</gene>
<reference evidence="2" key="1">
    <citation type="submission" date="2022-06" db="EMBL/GenBank/DDBJ databases">
        <title>Genome sequencing of Brevibacillus sp. BB3-R1.</title>
        <authorList>
            <person name="Heo J."/>
            <person name="Lee D."/>
            <person name="Won M."/>
            <person name="Han B.-H."/>
            <person name="Hong S.-B."/>
            <person name="Kwon S.-W."/>
        </authorList>
    </citation>
    <scope>NUCLEOTIDE SEQUENCE</scope>
    <source>
        <strain evidence="2">BB3-R1</strain>
    </source>
</reference>
<keyword evidence="2" id="KW-0489">Methyltransferase</keyword>
<evidence type="ECO:0000313" key="3">
    <source>
        <dbReference type="Proteomes" id="UP001056500"/>
    </source>
</evidence>
<evidence type="ECO:0000313" key="2">
    <source>
        <dbReference type="EMBL" id="USG67492.1"/>
    </source>
</evidence>
<dbReference type="SUPFAM" id="SSF53335">
    <property type="entry name" value="S-adenosyl-L-methionine-dependent methyltransferases"/>
    <property type="match status" value="1"/>
</dbReference>
<evidence type="ECO:0000259" key="1">
    <source>
        <dbReference type="Pfam" id="PF08241"/>
    </source>
</evidence>
<dbReference type="EMBL" id="CP098755">
    <property type="protein sequence ID" value="USG67492.1"/>
    <property type="molecule type" value="Genomic_DNA"/>
</dbReference>
<dbReference type="PANTHER" id="PTHR43861">
    <property type="entry name" value="TRANS-ACONITATE 2-METHYLTRANSFERASE-RELATED"/>
    <property type="match status" value="1"/>
</dbReference>
<dbReference type="InterPro" id="IPR029063">
    <property type="entry name" value="SAM-dependent_MTases_sf"/>
</dbReference>
<dbReference type="CDD" id="cd02440">
    <property type="entry name" value="AdoMet_MTases"/>
    <property type="match status" value="1"/>
</dbReference>
<dbReference type="Pfam" id="PF08241">
    <property type="entry name" value="Methyltransf_11"/>
    <property type="match status" value="1"/>
</dbReference>
<dbReference type="RefSeq" id="WP_251874591.1">
    <property type="nucleotide sequence ID" value="NZ_CP098755.1"/>
</dbReference>
<dbReference type="Proteomes" id="UP001056500">
    <property type="component" value="Chromosome"/>
</dbReference>
<organism evidence="2 3">
    <name type="scientific">Brevibacillus ruminantium</name>
    <dbReference type="NCBI Taxonomy" id="2950604"/>
    <lineage>
        <taxon>Bacteria</taxon>
        <taxon>Bacillati</taxon>
        <taxon>Bacillota</taxon>
        <taxon>Bacilli</taxon>
        <taxon>Bacillales</taxon>
        <taxon>Paenibacillaceae</taxon>
        <taxon>Brevibacillus</taxon>
    </lineage>
</organism>
<dbReference type="Gene3D" id="3.40.50.150">
    <property type="entry name" value="Vaccinia Virus protein VP39"/>
    <property type="match status" value="1"/>
</dbReference>
<protein>
    <submittedName>
        <fullName evidence="2">Methyltransferase domain-containing protein</fullName>
    </submittedName>
</protein>
<sequence>MSDKNPWNSQLYDRKMSFVSILGKGILDLLDAKPGERILDVGCGTGDLSQEIAIAGALPMGIDFSEEMISAARQKYPHLPFSVADAHDFRTSESFDAVFSNAALHWMKQPEKVAESIWLALRPGGRFVAEFGGAGNVAQVIMALKRVLAAIGVDAEERMPWYFPSIGSYTALLEQHGFTVTFAQLFDRPTPLPDGEGGIAHWLNAFCAPFFVSMQDHEKAEVYREIATQLRPYLYQNGTWVIDYKRIRVAAIKPANP</sequence>
<dbReference type="InterPro" id="IPR013216">
    <property type="entry name" value="Methyltransf_11"/>
</dbReference>
<proteinExistence type="predicted"/>
<dbReference type="GO" id="GO:0008168">
    <property type="term" value="F:methyltransferase activity"/>
    <property type="evidence" value="ECO:0007669"/>
    <property type="project" value="UniProtKB-KW"/>
</dbReference>
<accession>A0ABY4WK79</accession>
<keyword evidence="2" id="KW-0808">Transferase</keyword>